<dbReference type="Gene3D" id="1.10.3820.10">
    <property type="entry name" value="Di-heme elbow motif domain"/>
    <property type="match status" value="1"/>
</dbReference>
<evidence type="ECO:0000256" key="3">
    <source>
        <dbReference type="ARBA" id="ARBA00022617"/>
    </source>
</evidence>
<dbReference type="SUPFAM" id="SSF48695">
    <property type="entry name" value="Multiheme cytochromes"/>
    <property type="match status" value="1"/>
</dbReference>
<evidence type="ECO:0000313" key="9">
    <source>
        <dbReference type="Proteomes" id="UP000290191"/>
    </source>
</evidence>
<dbReference type="GO" id="GO:0030313">
    <property type="term" value="C:cell envelope"/>
    <property type="evidence" value="ECO:0007669"/>
    <property type="project" value="UniProtKB-SubCell"/>
</dbReference>
<keyword evidence="4" id="KW-0479">Metal-binding</keyword>
<reference evidence="8 9" key="1">
    <citation type="submission" date="2017-10" db="EMBL/GenBank/DDBJ databases">
        <title>Genomics of the genus Arcobacter.</title>
        <authorList>
            <person name="Perez-Cataluna A."/>
            <person name="Figueras M.J."/>
        </authorList>
    </citation>
    <scope>NUCLEOTIDE SEQUENCE [LARGE SCALE GENOMIC DNA]</scope>
    <source>
        <strain evidence="8 9">DSM 24636</strain>
    </source>
</reference>
<dbReference type="RefSeq" id="WP_129081623.1">
    <property type="nucleotide sequence ID" value="NZ_CP041070.1"/>
</dbReference>
<dbReference type="GO" id="GO:0009055">
    <property type="term" value="F:electron transfer activity"/>
    <property type="evidence" value="ECO:0007669"/>
    <property type="project" value="TreeGrafter"/>
</dbReference>
<dbReference type="PANTHER" id="PTHR30333:SF3">
    <property type="entry name" value="CYTOCHROME C-TYPE PROTEIN TORY"/>
    <property type="match status" value="1"/>
</dbReference>
<comment type="subcellular location">
    <subcellularLocation>
        <location evidence="1">Cell envelope</location>
    </subcellularLocation>
</comment>
<evidence type="ECO:0000256" key="4">
    <source>
        <dbReference type="ARBA" id="ARBA00022723"/>
    </source>
</evidence>
<keyword evidence="5" id="KW-0249">Electron transport</keyword>
<accession>A0A4Q0Y5F3</accession>
<keyword evidence="2" id="KW-0813">Transport</keyword>
<keyword evidence="6" id="KW-0408">Iron</keyword>
<proteinExistence type="predicted"/>
<dbReference type="Pfam" id="PF03264">
    <property type="entry name" value="Cytochrom_NNT"/>
    <property type="match status" value="1"/>
</dbReference>
<evidence type="ECO:0000256" key="2">
    <source>
        <dbReference type="ARBA" id="ARBA00022448"/>
    </source>
</evidence>
<protein>
    <submittedName>
        <fullName evidence="8">Cytochrome C</fullName>
    </submittedName>
</protein>
<evidence type="ECO:0000313" key="8">
    <source>
        <dbReference type="EMBL" id="RXJ63571.1"/>
    </source>
</evidence>
<evidence type="ECO:0000256" key="5">
    <source>
        <dbReference type="ARBA" id="ARBA00022982"/>
    </source>
</evidence>
<dbReference type="InterPro" id="IPR038266">
    <property type="entry name" value="NapC/NirT_cytc_sf"/>
</dbReference>
<dbReference type="PANTHER" id="PTHR30333">
    <property type="entry name" value="CYTOCHROME C-TYPE PROTEIN"/>
    <property type="match status" value="1"/>
</dbReference>
<dbReference type="OrthoDB" id="9782159at2"/>
<name>A0A4Q0Y5F3_9BACT</name>
<sequence length="212" mass="24299">MKRPIIFILLLIIIGVLIGVSISYGTYYGINKTGSENFCVSCHEMDSVVMSYKDDVHGGKGELGASARCVDCHLPHDSLVNYIYTKATTGLAEVGVHFLGNLDEIDWQEKRYHRQFYVYDSGCLQCHGNVLDNTLSSSSKQAQKMHKHYKKLKGTKKEIKCASCHFDAGHKGLRNFLNYYKPEYSIYKDKMEEKKEEVQQKYKRYGVEVDEE</sequence>
<dbReference type="InterPro" id="IPR051174">
    <property type="entry name" value="Cytochrome_c-type_ET"/>
</dbReference>
<keyword evidence="9" id="KW-1185">Reference proteome</keyword>
<keyword evidence="3" id="KW-0349">Heme</keyword>
<dbReference type="GO" id="GO:0009061">
    <property type="term" value="P:anaerobic respiration"/>
    <property type="evidence" value="ECO:0007669"/>
    <property type="project" value="TreeGrafter"/>
</dbReference>
<dbReference type="InterPro" id="IPR036280">
    <property type="entry name" value="Multihaem_cyt_sf"/>
</dbReference>
<dbReference type="AlphaFoldDB" id="A0A4Q0Y5F3"/>
<evidence type="ECO:0000256" key="1">
    <source>
        <dbReference type="ARBA" id="ARBA00004196"/>
    </source>
</evidence>
<dbReference type="EMBL" id="PDKO01000003">
    <property type="protein sequence ID" value="RXJ63571.1"/>
    <property type="molecule type" value="Genomic_DNA"/>
</dbReference>
<dbReference type="InterPro" id="IPR005126">
    <property type="entry name" value="NapC/NirT_cyt_c_N"/>
</dbReference>
<evidence type="ECO:0000259" key="7">
    <source>
        <dbReference type="Pfam" id="PF03264"/>
    </source>
</evidence>
<comment type="caution">
    <text evidence="8">The sequence shown here is derived from an EMBL/GenBank/DDBJ whole genome shotgun (WGS) entry which is preliminary data.</text>
</comment>
<evidence type="ECO:0000256" key="6">
    <source>
        <dbReference type="ARBA" id="ARBA00023004"/>
    </source>
</evidence>
<dbReference type="STRING" id="877500.GCA_000935065_00150"/>
<gene>
    <name evidence="8" type="ORF">CRV06_05095</name>
</gene>
<dbReference type="GO" id="GO:0046872">
    <property type="term" value="F:metal ion binding"/>
    <property type="evidence" value="ECO:0007669"/>
    <property type="project" value="UniProtKB-KW"/>
</dbReference>
<dbReference type="Proteomes" id="UP000290191">
    <property type="component" value="Unassembled WGS sequence"/>
</dbReference>
<feature type="domain" description="NapC/NirT cytochrome c N-terminal" evidence="7">
    <location>
        <begin position="6"/>
        <end position="171"/>
    </location>
</feature>
<organism evidence="8 9">
    <name type="scientific">Halarcobacter anaerophilus</name>
    <dbReference type="NCBI Taxonomy" id="877500"/>
    <lineage>
        <taxon>Bacteria</taxon>
        <taxon>Pseudomonadati</taxon>
        <taxon>Campylobacterota</taxon>
        <taxon>Epsilonproteobacteria</taxon>
        <taxon>Campylobacterales</taxon>
        <taxon>Arcobacteraceae</taxon>
        <taxon>Halarcobacter</taxon>
    </lineage>
</organism>